<dbReference type="KEGG" id="soe:110800206"/>
<reference evidence="3" key="2">
    <citation type="submission" date="2025-08" db="UniProtKB">
        <authorList>
            <consortium name="RefSeq"/>
        </authorList>
    </citation>
    <scope>IDENTIFICATION</scope>
    <source>
        <tissue evidence="3">Leaf</tissue>
    </source>
</reference>
<dbReference type="Proteomes" id="UP000813463">
    <property type="component" value="Chromosome 1"/>
</dbReference>
<dbReference type="AlphaFoldDB" id="A0A9R0K8D3"/>
<protein>
    <submittedName>
        <fullName evidence="3">F-box/kelch-repeat protein At3g06240-like</fullName>
    </submittedName>
</protein>
<dbReference type="GeneID" id="110800206"/>
<dbReference type="InterPro" id="IPR050796">
    <property type="entry name" value="SCF_F-box_component"/>
</dbReference>
<dbReference type="InterPro" id="IPR011043">
    <property type="entry name" value="Gal_Oxase/kelch_b-propeller"/>
</dbReference>
<evidence type="ECO:0000313" key="2">
    <source>
        <dbReference type="Proteomes" id="UP000813463"/>
    </source>
</evidence>
<dbReference type="InterPro" id="IPR036047">
    <property type="entry name" value="F-box-like_dom_sf"/>
</dbReference>
<sequence length="386" mass="43934">MVQEEQSKMLPEEMIVEVFLRLPAKSVGRFRCVSNRWNYLLTEPQFIKSHLNRIKQHPTTEEPIFFFSPDSGIFYSTQLNNAHNLFDEMTCFATRLTLDDHRFHSSPRPDGSCDGLILMRNDHLNKCFLINPTTREIKELPSLSYAPEPDVSCNTYGLGHDSVSDDYKVVMISMCVDVYSVRNGTWKRVDNSPYDHTIGDCDPGAFVDGSIHWIASKASDDSYVDSDVIATFDLGEEKFRELPFPSLVDSEKKCTCIDCFYDEEEEHLAFVTLVALEGYLCGFPDIMDKCQSPAAWMMKKYGFQESWTKMFLISISDPMYRPICLFGKKQIVLAMREENTNDKLTIYNSEDKTLKGIVVDGIPGKFVVGGSFIKTLVSPHCKKGVV</sequence>
<feature type="domain" description="F-box" evidence="1">
    <location>
        <begin position="10"/>
        <end position="50"/>
    </location>
</feature>
<name>A0A9R0K8D3_SPIOL</name>
<dbReference type="SUPFAM" id="SSF50965">
    <property type="entry name" value="Galactose oxidase, central domain"/>
    <property type="match status" value="1"/>
</dbReference>
<dbReference type="Pfam" id="PF07734">
    <property type="entry name" value="FBA_1"/>
    <property type="match status" value="1"/>
</dbReference>
<reference evidence="2" key="1">
    <citation type="journal article" date="2021" name="Nat. Commun.">
        <title>Genomic analyses provide insights into spinach domestication and the genetic basis of agronomic traits.</title>
        <authorList>
            <person name="Cai X."/>
            <person name="Sun X."/>
            <person name="Xu C."/>
            <person name="Sun H."/>
            <person name="Wang X."/>
            <person name="Ge C."/>
            <person name="Zhang Z."/>
            <person name="Wang Q."/>
            <person name="Fei Z."/>
            <person name="Jiao C."/>
            <person name="Wang Q."/>
        </authorList>
    </citation>
    <scope>NUCLEOTIDE SEQUENCE [LARGE SCALE GENOMIC DNA]</scope>
    <source>
        <strain evidence="2">cv. Varoflay</strain>
    </source>
</reference>
<dbReference type="SMART" id="SM00256">
    <property type="entry name" value="FBOX"/>
    <property type="match status" value="1"/>
</dbReference>
<dbReference type="NCBIfam" id="TIGR01640">
    <property type="entry name" value="F_box_assoc_1"/>
    <property type="match status" value="1"/>
</dbReference>
<dbReference type="Pfam" id="PF00646">
    <property type="entry name" value="F-box"/>
    <property type="match status" value="1"/>
</dbReference>
<dbReference type="PANTHER" id="PTHR31672:SF13">
    <property type="entry name" value="F-BOX PROTEIN CPR30-LIKE"/>
    <property type="match status" value="1"/>
</dbReference>
<dbReference type="InterPro" id="IPR006527">
    <property type="entry name" value="F-box-assoc_dom_typ1"/>
</dbReference>
<evidence type="ECO:0000313" key="3">
    <source>
        <dbReference type="RefSeq" id="XP_021861195.2"/>
    </source>
</evidence>
<keyword evidence="2" id="KW-1185">Reference proteome</keyword>
<dbReference type="InterPro" id="IPR017451">
    <property type="entry name" value="F-box-assoc_interact_dom"/>
</dbReference>
<accession>A0A9R0K8D3</accession>
<dbReference type="SUPFAM" id="SSF81383">
    <property type="entry name" value="F-box domain"/>
    <property type="match status" value="1"/>
</dbReference>
<dbReference type="RefSeq" id="XP_021861195.2">
    <property type="nucleotide sequence ID" value="XM_022005503.2"/>
</dbReference>
<evidence type="ECO:0000259" key="1">
    <source>
        <dbReference type="SMART" id="SM00256"/>
    </source>
</evidence>
<gene>
    <name evidence="3" type="primary">LOC110800206</name>
</gene>
<proteinExistence type="predicted"/>
<organism evidence="2 3">
    <name type="scientific">Spinacia oleracea</name>
    <name type="common">Spinach</name>
    <dbReference type="NCBI Taxonomy" id="3562"/>
    <lineage>
        <taxon>Eukaryota</taxon>
        <taxon>Viridiplantae</taxon>
        <taxon>Streptophyta</taxon>
        <taxon>Embryophyta</taxon>
        <taxon>Tracheophyta</taxon>
        <taxon>Spermatophyta</taxon>
        <taxon>Magnoliopsida</taxon>
        <taxon>eudicotyledons</taxon>
        <taxon>Gunneridae</taxon>
        <taxon>Pentapetalae</taxon>
        <taxon>Caryophyllales</taxon>
        <taxon>Chenopodiaceae</taxon>
        <taxon>Chenopodioideae</taxon>
        <taxon>Anserineae</taxon>
        <taxon>Spinacia</taxon>
    </lineage>
</organism>
<dbReference type="Gene3D" id="1.20.1280.50">
    <property type="match status" value="1"/>
</dbReference>
<dbReference type="InterPro" id="IPR001810">
    <property type="entry name" value="F-box_dom"/>
</dbReference>
<dbReference type="PANTHER" id="PTHR31672">
    <property type="entry name" value="BNACNNG10540D PROTEIN"/>
    <property type="match status" value="1"/>
</dbReference>
<dbReference type="CDD" id="cd22157">
    <property type="entry name" value="F-box_AtFBW1-like"/>
    <property type="match status" value="1"/>
</dbReference>